<comment type="caution">
    <text evidence="3">The sequence shown here is derived from an EMBL/GenBank/DDBJ whole genome shotgun (WGS) entry which is preliminary data.</text>
</comment>
<keyword evidence="1" id="KW-0732">Signal</keyword>
<reference evidence="4" key="1">
    <citation type="submission" date="2016-07" db="EMBL/GenBank/DDBJ databases">
        <title>Nontailed viruses are major unrecognized killers of bacteria in the ocean.</title>
        <authorList>
            <person name="Kauffman K."/>
            <person name="Hussain F."/>
            <person name="Yang J."/>
            <person name="Arevalo P."/>
            <person name="Brown J."/>
            <person name="Cutler M."/>
            <person name="Kelly L."/>
            <person name="Polz M.F."/>
        </authorList>
    </citation>
    <scope>NUCLEOTIDE SEQUENCE [LARGE SCALE GENOMIC DNA]</scope>
    <source>
        <strain evidence="4">10N.261.55.E11</strain>
    </source>
</reference>
<dbReference type="PANTHER" id="PTHR34406:SF1">
    <property type="entry name" value="PROTEIN YCEI"/>
    <property type="match status" value="1"/>
</dbReference>
<evidence type="ECO:0000256" key="1">
    <source>
        <dbReference type="SAM" id="SignalP"/>
    </source>
</evidence>
<proteinExistence type="predicted"/>
<sequence length="190" mass="20274">MKKLISTFGLLCTVISAQSFAETGYTLDPNLSNITFATIKKQFVVEPASIKPLSGGLTEEGQFSILLDVKSVSTGIAIRDQRLSELYFDSMTFPEVKISGKVEPSMLSGDPKRTTVAAEVTLHGVTKTIEFPILVVPSEGLVIVSSASTIIVNGADFGISTDNLNKLSSTVGGLAISDKIPLNFNLLFDK</sequence>
<evidence type="ECO:0000259" key="2">
    <source>
        <dbReference type="SMART" id="SM00867"/>
    </source>
</evidence>
<dbReference type="SUPFAM" id="SSF101874">
    <property type="entry name" value="YceI-like"/>
    <property type="match status" value="1"/>
</dbReference>
<dbReference type="RefSeq" id="WP_102516624.1">
    <property type="nucleotide sequence ID" value="NZ_CAWNSM010000029.1"/>
</dbReference>
<evidence type="ECO:0000313" key="4">
    <source>
        <dbReference type="Proteomes" id="UP000235330"/>
    </source>
</evidence>
<dbReference type="AlphaFoldDB" id="A0A2N7FA65"/>
<evidence type="ECO:0000313" key="3">
    <source>
        <dbReference type="EMBL" id="PMJ64781.1"/>
    </source>
</evidence>
<name>A0A2N7FA65_VIBSP</name>
<dbReference type="Gene3D" id="2.40.128.110">
    <property type="entry name" value="Lipid/polyisoprenoid-binding, YceI-like"/>
    <property type="match status" value="1"/>
</dbReference>
<dbReference type="InterPro" id="IPR007372">
    <property type="entry name" value="Lipid/polyisoprenoid-bd_YceI"/>
</dbReference>
<protein>
    <recommendedName>
        <fullName evidence="2">Lipid/polyisoprenoid-binding YceI-like domain-containing protein</fullName>
    </recommendedName>
</protein>
<dbReference type="EMBL" id="MCWU01000029">
    <property type="protein sequence ID" value="PMJ64781.1"/>
    <property type="molecule type" value="Genomic_DNA"/>
</dbReference>
<feature type="signal peptide" evidence="1">
    <location>
        <begin position="1"/>
        <end position="21"/>
    </location>
</feature>
<accession>A0A2N7FA65</accession>
<feature type="domain" description="Lipid/polyisoprenoid-binding YceI-like" evidence="2">
    <location>
        <begin position="24"/>
        <end position="189"/>
    </location>
</feature>
<dbReference type="SMART" id="SM00867">
    <property type="entry name" value="YceI"/>
    <property type="match status" value="1"/>
</dbReference>
<dbReference type="Pfam" id="PF04264">
    <property type="entry name" value="YceI"/>
    <property type="match status" value="1"/>
</dbReference>
<feature type="chain" id="PRO_5014879295" description="Lipid/polyisoprenoid-binding YceI-like domain-containing protein" evidence="1">
    <location>
        <begin position="22"/>
        <end position="190"/>
    </location>
</feature>
<dbReference type="PANTHER" id="PTHR34406">
    <property type="entry name" value="PROTEIN YCEI"/>
    <property type="match status" value="1"/>
</dbReference>
<dbReference type="Proteomes" id="UP000235330">
    <property type="component" value="Unassembled WGS sequence"/>
</dbReference>
<dbReference type="InterPro" id="IPR036761">
    <property type="entry name" value="TTHA0802/YceI-like_sf"/>
</dbReference>
<gene>
    <name evidence="3" type="ORF">BCU17_20780</name>
</gene>
<organism evidence="3 4">
    <name type="scientific">Vibrio splendidus</name>
    <dbReference type="NCBI Taxonomy" id="29497"/>
    <lineage>
        <taxon>Bacteria</taxon>
        <taxon>Pseudomonadati</taxon>
        <taxon>Pseudomonadota</taxon>
        <taxon>Gammaproteobacteria</taxon>
        <taxon>Vibrionales</taxon>
        <taxon>Vibrionaceae</taxon>
        <taxon>Vibrio</taxon>
    </lineage>
</organism>